<dbReference type="Gene3D" id="1.20.120.1720">
    <property type="match status" value="1"/>
</dbReference>
<dbReference type="RefSeq" id="WP_400187331.1">
    <property type="nucleotide sequence ID" value="NZ_JBGORX010000002.1"/>
</dbReference>
<evidence type="ECO:0000313" key="3">
    <source>
        <dbReference type="EMBL" id="MFJ1268484.1"/>
    </source>
</evidence>
<evidence type="ECO:0000313" key="4">
    <source>
        <dbReference type="Proteomes" id="UP001615550"/>
    </source>
</evidence>
<dbReference type="EMBL" id="JBGORX010000002">
    <property type="protein sequence ID" value="MFJ1268484.1"/>
    <property type="molecule type" value="Genomic_DNA"/>
</dbReference>
<feature type="domain" description="Phosphoinositide phosphatase C-terminal" evidence="2">
    <location>
        <begin position="664"/>
        <end position="787"/>
    </location>
</feature>
<reference evidence="3 4" key="1">
    <citation type="submission" date="2024-08" db="EMBL/GenBank/DDBJ databases">
        <title>Draft Genome Sequence of Legionella lytica strain DSB2004, Isolated From a Fire Sprinkler System.</title>
        <authorList>
            <person name="Everhart A.D."/>
            <person name="Kidane D.T."/>
            <person name="Farone A.L."/>
            <person name="Farone M.B."/>
        </authorList>
    </citation>
    <scope>NUCLEOTIDE SEQUENCE [LARGE SCALE GENOMIC DNA]</scope>
    <source>
        <strain evidence="3 4">DSB2004</strain>
    </source>
</reference>
<dbReference type="Proteomes" id="UP001615550">
    <property type="component" value="Unassembled WGS sequence"/>
</dbReference>
<sequence length="797" mass="92158">MTKGILRLPKGTVTGLVSTLQGHFPGYVVETYDPYKPDYRLSYQKKVESYCQAFEYLLKAYPRSTTGPRFPDEVIKTHIEQCQQVYIFNANTAMRVSELQKELKTLTTSLVDTIRLFWNKSGEDATELLNEAEQYVLMLRGRPDLVTLTPMGTVQVDKALLPYEPATLEEFRQIKTENCPKTPHWFQELSEPAFHFRQVYFCNLPSNVTDLVEDFDKFLEEWEKIKSKALNLTNDLEQIAGLMFPLPKWFEDLPIHQQRMIFSLAKEEKSVIEERLVLFEQMLAGEEYKDTFSQIRKLPQWYWVLPEHQQYLLEHALKSNQDLDKVFSFICSRHRSLPLLPNYAVHSSHIIDKDGNLQDLYTAKYRASHVVPRDGVQHWPQEVMQLYTDRNLTRAMAQSTSKQILLFQTLISPLHLPLINIEKWLPDGELKHIADAQIAQHPFATQIRKTNHPFNAAKMILYTVATDPDIELLVSDMEMRQKTIPQLRPLLQSYKAVLNSGVGTTNFWDYNGRELFLSSLEQVMFLVSKDYSFGSCVSGKDRKAIESIHTDAMCRYKYEYGVWPEYTDISQDRINFVNIFVDIYLSRHHHEHAGHNAPGSEGIKTPDKYLPADIAAEIIRRLNHDKALVYDDRLATNNEIRKVSTGSPILPKEQLNCNLIAAELGEEKCTALYDTLFLLFNDMTYFVPPSEEKKKPWYFFAAERSAPAGIIEIKKLMDDPLAGPNNIVRMAGIMKIILSRPVHDSSRTETTKSVYELRQLIDAPALKQEELVNKLTDDWTKLFEKNKQPKKVTELSL</sequence>
<accession>A0ABW8DA71</accession>
<name>A0ABW8DA71_9GAMM</name>
<proteinExistence type="predicted"/>
<keyword evidence="4" id="KW-1185">Reference proteome</keyword>
<comment type="caution">
    <text evidence="3">The sequence shown here is derived from an EMBL/GenBank/DDBJ whole genome shotgun (WGS) entry which is preliminary data.</text>
</comment>
<evidence type="ECO:0000259" key="1">
    <source>
        <dbReference type="Pfam" id="PF18363"/>
    </source>
</evidence>
<gene>
    <name evidence="3" type="ORF">ACD661_07960</name>
</gene>
<dbReference type="Pfam" id="PF18363">
    <property type="entry name" value="PI_PP_I"/>
    <property type="match status" value="1"/>
</dbReference>
<evidence type="ECO:0000259" key="2">
    <source>
        <dbReference type="Pfam" id="PF18365"/>
    </source>
</evidence>
<dbReference type="InterPro" id="IPR040769">
    <property type="entry name" value="PI_PP_I"/>
</dbReference>
<feature type="domain" description="Phosphoinositide phosphatase insertion" evidence="1">
    <location>
        <begin position="182"/>
        <end position="276"/>
    </location>
</feature>
<organism evidence="3 4">
    <name type="scientific">Legionella lytica</name>
    <dbReference type="NCBI Taxonomy" id="96232"/>
    <lineage>
        <taxon>Bacteria</taxon>
        <taxon>Pseudomonadati</taxon>
        <taxon>Pseudomonadota</taxon>
        <taxon>Gammaproteobacteria</taxon>
        <taxon>Legionellales</taxon>
        <taxon>Legionellaceae</taxon>
        <taxon>Legionella</taxon>
    </lineage>
</organism>
<dbReference type="Gene3D" id="1.10.520.60">
    <property type="match status" value="1"/>
</dbReference>
<dbReference type="Pfam" id="PF18365">
    <property type="entry name" value="PI_PP_C"/>
    <property type="match status" value="1"/>
</dbReference>
<dbReference type="InterPro" id="IPR041034">
    <property type="entry name" value="PI_PP_C"/>
</dbReference>
<protein>
    <submittedName>
        <fullName evidence="3">Oxidoreductase</fullName>
    </submittedName>
</protein>